<sequence length="210" mass="22698">MTSDRDEGFLGRWARLKKRSAVPEAEPAPESVPAENAVQPAAPEEPFDPASLPALDTLDQASDYTAFLKPGVPRELRTLALRRAWVTDPAITGYKTLADYDWDFNAPGYGALRVTDDVADLARRAFGLLDPEEKPASEPQPEDPKSGPEAAPDIAPERRPEPEPEANPVLIAEAAPEPQPMPASVPEPPPVPEPEPSPSRRRRHGGAVPT</sequence>
<name>A0ABX7B7C7_9PROT</name>
<gene>
    <name evidence="2" type="ORF">IGS68_03210</name>
</gene>
<feature type="compositionally biased region" description="Basic residues" evidence="1">
    <location>
        <begin position="199"/>
        <end position="210"/>
    </location>
</feature>
<organism evidence="2 3">
    <name type="scientific">Skermanella cutis</name>
    <dbReference type="NCBI Taxonomy" id="2775420"/>
    <lineage>
        <taxon>Bacteria</taxon>
        <taxon>Pseudomonadati</taxon>
        <taxon>Pseudomonadota</taxon>
        <taxon>Alphaproteobacteria</taxon>
        <taxon>Rhodospirillales</taxon>
        <taxon>Azospirillaceae</taxon>
        <taxon>Skermanella</taxon>
    </lineage>
</organism>
<evidence type="ECO:0000256" key="1">
    <source>
        <dbReference type="SAM" id="MobiDB-lite"/>
    </source>
</evidence>
<dbReference type="EMBL" id="CP067420">
    <property type="protein sequence ID" value="QQP90283.1"/>
    <property type="molecule type" value="Genomic_DNA"/>
</dbReference>
<feature type="compositionally biased region" description="Low complexity" evidence="1">
    <location>
        <begin position="22"/>
        <end position="35"/>
    </location>
</feature>
<dbReference type="RefSeq" id="WP_201077269.1">
    <property type="nucleotide sequence ID" value="NZ_CP067420.1"/>
</dbReference>
<dbReference type="InterPro" id="IPR021735">
    <property type="entry name" value="DUF3306"/>
</dbReference>
<dbReference type="Proteomes" id="UP000595197">
    <property type="component" value="Chromosome"/>
</dbReference>
<reference evidence="2" key="1">
    <citation type="submission" date="2021-02" db="EMBL/GenBank/DDBJ databases">
        <title>Skermanella TT6 skin isolate.</title>
        <authorList>
            <person name="Lee K."/>
            <person name="Ganzorig M."/>
        </authorList>
    </citation>
    <scope>NUCLEOTIDE SEQUENCE</scope>
    <source>
        <strain evidence="2">TT6</strain>
    </source>
</reference>
<evidence type="ECO:0000313" key="3">
    <source>
        <dbReference type="Proteomes" id="UP000595197"/>
    </source>
</evidence>
<feature type="compositionally biased region" description="Pro residues" evidence="1">
    <location>
        <begin position="177"/>
        <end position="197"/>
    </location>
</feature>
<feature type="compositionally biased region" description="Basic and acidic residues" evidence="1">
    <location>
        <begin position="131"/>
        <end position="146"/>
    </location>
</feature>
<feature type="region of interest" description="Disordered" evidence="1">
    <location>
        <begin position="18"/>
        <end position="54"/>
    </location>
</feature>
<proteinExistence type="predicted"/>
<accession>A0ABX7B7C7</accession>
<evidence type="ECO:0000313" key="2">
    <source>
        <dbReference type="EMBL" id="QQP90283.1"/>
    </source>
</evidence>
<keyword evidence="3" id="KW-1185">Reference proteome</keyword>
<dbReference type="Pfam" id="PF11748">
    <property type="entry name" value="DUF3306"/>
    <property type="match status" value="1"/>
</dbReference>
<feature type="region of interest" description="Disordered" evidence="1">
    <location>
        <begin position="125"/>
        <end position="210"/>
    </location>
</feature>
<feature type="compositionally biased region" description="Low complexity" evidence="1">
    <location>
        <begin position="166"/>
        <end position="176"/>
    </location>
</feature>
<protein>
    <submittedName>
        <fullName evidence="2">DUF3306 domain-containing protein</fullName>
    </submittedName>
</protein>